<evidence type="ECO:0000313" key="2">
    <source>
        <dbReference type="EMBL" id="GFR00901.1"/>
    </source>
</evidence>
<dbReference type="EMBL" id="BMAO01035057">
    <property type="protein sequence ID" value="GFR00901.1"/>
    <property type="molecule type" value="Genomic_DNA"/>
</dbReference>
<dbReference type="Proteomes" id="UP000887116">
    <property type="component" value="Unassembled WGS sequence"/>
</dbReference>
<reference evidence="2" key="1">
    <citation type="submission" date="2020-07" db="EMBL/GenBank/DDBJ databases">
        <title>Multicomponent nature underlies the extraordinary mechanical properties of spider dragline silk.</title>
        <authorList>
            <person name="Kono N."/>
            <person name="Nakamura H."/>
            <person name="Mori M."/>
            <person name="Yoshida Y."/>
            <person name="Ohtoshi R."/>
            <person name="Malay A.D."/>
            <person name="Moran D.A.P."/>
            <person name="Tomita M."/>
            <person name="Numata K."/>
            <person name="Arakawa K."/>
        </authorList>
    </citation>
    <scope>NUCLEOTIDE SEQUENCE</scope>
</reference>
<proteinExistence type="predicted"/>
<comment type="caution">
    <text evidence="2">The sequence shown here is derived from an EMBL/GenBank/DDBJ whole genome shotgun (WGS) entry which is preliminary data.</text>
</comment>
<evidence type="ECO:0000313" key="3">
    <source>
        <dbReference type="Proteomes" id="UP000887116"/>
    </source>
</evidence>
<dbReference type="AlphaFoldDB" id="A0A8X6GAU5"/>
<gene>
    <name evidence="2" type="primary">NCL1_32708</name>
    <name evidence="2" type="ORF">TNCT_576761</name>
</gene>
<dbReference type="Pfam" id="PF16087">
    <property type="entry name" value="DUF4817"/>
    <property type="match status" value="1"/>
</dbReference>
<evidence type="ECO:0000259" key="1">
    <source>
        <dbReference type="Pfam" id="PF16087"/>
    </source>
</evidence>
<dbReference type="InterPro" id="IPR032135">
    <property type="entry name" value="DUF4817"/>
</dbReference>
<accession>A0A8X6GAU5</accession>
<protein>
    <submittedName>
        <fullName evidence="2">DUF4817 domain-containing protein</fullName>
    </submittedName>
</protein>
<sequence>MFSQEQIIAIGKFYFATKSHSRVINAFRQKYPGETAPNASKITLLVQRFRAAGSVAGRKRSDRSSLVKMKVTDVETALQRSPMKISRKLTVQLGMSQSTAWRAELELTFDRLKYTL</sequence>
<name>A0A8X6GAU5_TRICU</name>
<keyword evidence="3" id="KW-1185">Reference proteome</keyword>
<organism evidence="2 3">
    <name type="scientific">Trichonephila clavata</name>
    <name type="common">Joro spider</name>
    <name type="synonym">Nephila clavata</name>
    <dbReference type="NCBI Taxonomy" id="2740835"/>
    <lineage>
        <taxon>Eukaryota</taxon>
        <taxon>Metazoa</taxon>
        <taxon>Ecdysozoa</taxon>
        <taxon>Arthropoda</taxon>
        <taxon>Chelicerata</taxon>
        <taxon>Arachnida</taxon>
        <taxon>Araneae</taxon>
        <taxon>Araneomorphae</taxon>
        <taxon>Entelegynae</taxon>
        <taxon>Araneoidea</taxon>
        <taxon>Nephilidae</taxon>
        <taxon>Trichonephila</taxon>
    </lineage>
</organism>
<dbReference type="OrthoDB" id="8192496at2759"/>
<feature type="domain" description="DUF4817" evidence="1">
    <location>
        <begin position="5"/>
        <end position="56"/>
    </location>
</feature>